<keyword evidence="5 8" id="KW-0378">Hydrolase</keyword>
<evidence type="ECO:0000313" key="9">
    <source>
        <dbReference type="EMBL" id="VDD37748.1"/>
    </source>
</evidence>
<gene>
    <name evidence="9" type="ORF">BOLC7T43308H</name>
</gene>
<dbReference type="AlphaFoldDB" id="A0A3P6EDH8"/>
<evidence type="ECO:0000256" key="8">
    <source>
        <dbReference type="RuleBase" id="RU361169"/>
    </source>
</evidence>
<keyword evidence="6 8" id="KW-0326">Glycosidase</keyword>
<evidence type="ECO:0000256" key="2">
    <source>
        <dbReference type="ARBA" id="ARBA00008834"/>
    </source>
</evidence>
<keyword evidence="7" id="KW-0961">Cell wall biogenesis/degradation</keyword>
<evidence type="ECO:0000256" key="5">
    <source>
        <dbReference type="ARBA" id="ARBA00022801"/>
    </source>
</evidence>
<protein>
    <recommendedName>
        <fullName evidence="10">Polygalacturonase</fullName>
    </recommendedName>
</protein>
<evidence type="ECO:0008006" key="10">
    <source>
        <dbReference type="Google" id="ProtNLM"/>
    </source>
</evidence>
<evidence type="ECO:0000256" key="3">
    <source>
        <dbReference type="ARBA" id="ARBA00022512"/>
    </source>
</evidence>
<dbReference type="EMBL" id="LR031876">
    <property type="protein sequence ID" value="VDD37748.1"/>
    <property type="molecule type" value="Genomic_DNA"/>
</dbReference>
<dbReference type="InterPro" id="IPR000743">
    <property type="entry name" value="Glyco_hydro_28"/>
</dbReference>
<keyword evidence="3" id="KW-0134">Cell wall</keyword>
<sequence>MTAGCRMNVFKTFSIALQLHFQGCNNLEINGITSFDSPEKPYLNPRLQTSEITQIKVIAPNRASPNTDGIDISTSTDVEIYDIIVGTGTELDISPFRITKFPVSNRDDCVASNCGSININIKRMQCGPGHGIRYIFD</sequence>
<name>A0A3P6EDH8_BRAOL</name>
<dbReference type="PANTHER" id="PTHR31375">
    <property type="match status" value="1"/>
</dbReference>
<dbReference type="GO" id="GO:0071555">
    <property type="term" value="P:cell wall organization"/>
    <property type="evidence" value="ECO:0007669"/>
    <property type="project" value="UniProtKB-KW"/>
</dbReference>
<reference evidence="9" key="1">
    <citation type="submission" date="2018-11" db="EMBL/GenBank/DDBJ databases">
        <authorList>
            <consortium name="Genoscope - CEA"/>
            <person name="William W."/>
        </authorList>
    </citation>
    <scope>NUCLEOTIDE SEQUENCE</scope>
</reference>
<accession>A0A3P6EDH8</accession>
<dbReference type="InterPro" id="IPR012334">
    <property type="entry name" value="Pectin_lyas_fold"/>
</dbReference>
<dbReference type="SUPFAM" id="SSF51126">
    <property type="entry name" value="Pectin lyase-like"/>
    <property type="match status" value="1"/>
</dbReference>
<evidence type="ECO:0000256" key="6">
    <source>
        <dbReference type="ARBA" id="ARBA00023295"/>
    </source>
</evidence>
<evidence type="ECO:0000256" key="1">
    <source>
        <dbReference type="ARBA" id="ARBA00004191"/>
    </source>
</evidence>
<dbReference type="GO" id="GO:0004650">
    <property type="term" value="F:polygalacturonase activity"/>
    <property type="evidence" value="ECO:0007669"/>
    <property type="project" value="InterPro"/>
</dbReference>
<proteinExistence type="inferred from homology"/>
<dbReference type="Gene3D" id="2.160.20.10">
    <property type="entry name" value="Single-stranded right-handed beta-helix, Pectin lyase-like"/>
    <property type="match status" value="1"/>
</dbReference>
<evidence type="ECO:0000256" key="7">
    <source>
        <dbReference type="ARBA" id="ARBA00023316"/>
    </source>
</evidence>
<dbReference type="Pfam" id="PF00295">
    <property type="entry name" value="Glyco_hydro_28"/>
    <property type="match status" value="2"/>
</dbReference>
<comment type="subcellular location">
    <subcellularLocation>
        <location evidence="1">Secreted</location>
        <location evidence="1">Cell wall</location>
    </subcellularLocation>
</comment>
<evidence type="ECO:0000256" key="4">
    <source>
        <dbReference type="ARBA" id="ARBA00022525"/>
    </source>
</evidence>
<organism evidence="9">
    <name type="scientific">Brassica oleracea</name>
    <name type="common">Wild cabbage</name>
    <dbReference type="NCBI Taxonomy" id="3712"/>
    <lineage>
        <taxon>Eukaryota</taxon>
        <taxon>Viridiplantae</taxon>
        <taxon>Streptophyta</taxon>
        <taxon>Embryophyta</taxon>
        <taxon>Tracheophyta</taxon>
        <taxon>Spermatophyta</taxon>
        <taxon>Magnoliopsida</taxon>
        <taxon>eudicotyledons</taxon>
        <taxon>Gunneridae</taxon>
        <taxon>Pentapetalae</taxon>
        <taxon>rosids</taxon>
        <taxon>malvids</taxon>
        <taxon>Brassicales</taxon>
        <taxon>Brassicaceae</taxon>
        <taxon>Brassiceae</taxon>
        <taxon>Brassica</taxon>
    </lineage>
</organism>
<dbReference type="InterPro" id="IPR011050">
    <property type="entry name" value="Pectin_lyase_fold/virulence"/>
</dbReference>
<dbReference type="GO" id="GO:0005975">
    <property type="term" value="P:carbohydrate metabolic process"/>
    <property type="evidence" value="ECO:0007669"/>
    <property type="project" value="InterPro"/>
</dbReference>
<comment type="similarity">
    <text evidence="2 8">Belongs to the glycosyl hydrolase 28 family.</text>
</comment>
<keyword evidence="4" id="KW-0964">Secreted</keyword>